<dbReference type="PROSITE" id="PS50085">
    <property type="entry name" value="RAPGAP"/>
    <property type="match status" value="1"/>
</dbReference>
<evidence type="ECO:0000313" key="4">
    <source>
        <dbReference type="Proteomes" id="UP000014680"/>
    </source>
</evidence>
<dbReference type="OrthoDB" id="2499658at2759"/>
<keyword evidence="1" id="KW-0343">GTPase activation</keyword>
<dbReference type="FunFam" id="3.40.50.11210:FF:000001">
    <property type="entry name" value="Ral GTPase-activating protein subunit alpha-1 isoform 1"/>
    <property type="match status" value="1"/>
</dbReference>
<gene>
    <name evidence="3" type="ORF">EIN_135200</name>
</gene>
<feature type="domain" description="Rap-GAP" evidence="2">
    <location>
        <begin position="411"/>
        <end position="626"/>
    </location>
</feature>
<dbReference type="InterPro" id="IPR035974">
    <property type="entry name" value="Rap/Ran-GAP_sf"/>
</dbReference>
<accession>A0A0A1U0C0</accession>
<dbReference type="KEGG" id="eiv:EIN_135200"/>
<dbReference type="PANTHER" id="PTHR15711">
    <property type="entry name" value="RAP GTPASE-ACTIVATING PROTEIN"/>
    <property type="match status" value="1"/>
</dbReference>
<dbReference type="InterPro" id="IPR035892">
    <property type="entry name" value="C2_domain_sf"/>
</dbReference>
<reference evidence="3 4" key="1">
    <citation type="submission" date="2012-10" db="EMBL/GenBank/DDBJ databases">
        <authorList>
            <person name="Zafar N."/>
            <person name="Inman J."/>
            <person name="Hall N."/>
            <person name="Lorenzi H."/>
            <person name="Caler E."/>
        </authorList>
    </citation>
    <scope>NUCLEOTIDE SEQUENCE [LARGE SCALE GENOMIC DNA]</scope>
    <source>
        <strain evidence="3 4">IP1</strain>
    </source>
</reference>
<name>A0A0A1U0C0_ENTIV</name>
<dbReference type="GO" id="GO:0005737">
    <property type="term" value="C:cytoplasm"/>
    <property type="evidence" value="ECO:0007669"/>
    <property type="project" value="TreeGrafter"/>
</dbReference>
<evidence type="ECO:0000256" key="1">
    <source>
        <dbReference type="ARBA" id="ARBA00022468"/>
    </source>
</evidence>
<sequence>MQPSNQTRNIWANFYCANFIPPTLKNSGRDLTGVFVYQSAKSDKAERVKTTVEKGTLNPIWNVPVLLEEVKAESELVAHVTDGSKVISTTSIPLSLIHKERVMLVMPLYSLTHEFSGFAKFVFFDGNKREDIGNVMFKYADNDNKMLVHRGSGRLELYAEKISGDSAHIFSAEVKGKRLRNVTKKKKGESSDGNKFLMYFEIDTEDSITLEIDDKKEYTTQEVIYFREKTTTYSTIECALAKYTLKTVFYSPDKIEENEILPSTAFFKKDGWLQQGDILTESYIEFENEDELTDFVTKETCQKFNVEFDNTCTTTRISNDLPVLNPYYYEMPMKTILDKTSDKKLYGFGEDCLIACGDQDEDNICKTLILHPQMTLKCYMDISKLDESLNEILKTTKLKTKQLPLSLWEKVIQLETKFCSTDEKIGVLYAKSGQTSELEFLSNTTSSPQFDEFLGILGEKVALKGFKKFKGGLDVTNNENGEYSVYTNYDNSEVMFHVSTLMKTPMDDPQYLDKKRHIGNDVCVVIFKEGNERVDITSFVSHFNSIFIIVRPIEDKGEPSYEVCVVTKKSVNAFLPRIPASKTFKRECAFKEWLLQKVFNGERAALLTDQFIKSHTVARRGLFKDVVSSSLQKK</sequence>
<keyword evidence="4" id="KW-1185">Reference proteome</keyword>
<dbReference type="InterPro" id="IPR000331">
    <property type="entry name" value="Rap/Ran_GAP_dom"/>
</dbReference>
<dbReference type="Proteomes" id="UP000014680">
    <property type="component" value="Unassembled WGS sequence"/>
</dbReference>
<dbReference type="Gene3D" id="3.40.50.11210">
    <property type="entry name" value="Rap/Ran-GAP"/>
    <property type="match status" value="1"/>
</dbReference>
<dbReference type="Pfam" id="PF02145">
    <property type="entry name" value="Rap_GAP"/>
    <property type="match status" value="1"/>
</dbReference>
<organism evidence="3 4">
    <name type="scientific">Entamoeba invadens IP1</name>
    <dbReference type="NCBI Taxonomy" id="370355"/>
    <lineage>
        <taxon>Eukaryota</taxon>
        <taxon>Amoebozoa</taxon>
        <taxon>Evosea</taxon>
        <taxon>Archamoebae</taxon>
        <taxon>Mastigamoebida</taxon>
        <taxon>Entamoebidae</taxon>
        <taxon>Entamoeba</taxon>
    </lineage>
</organism>
<dbReference type="PANTHER" id="PTHR15711:SF22">
    <property type="entry name" value="RAP-GAP DOMAIN-CONTAINING PROTEIN"/>
    <property type="match status" value="1"/>
</dbReference>
<dbReference type="EMBL" id="KB207027">
    <property type="protein sequence ID" value="ELP85936.1"/>
    <property type="molecule type" value="Genomic_DNA"/>
</dbReference>
<dbReference type="RefSeq" id="XP_004185282.1">
    <property type="nucleotide sequence ID" value="XM_004185234.1"/>
</dbReference>
<dbReference type="AlphaFoldDB" id="A0A0A1U0C0"/>
<dbReference type="InterPro" id="IPR050989">
    <property type="entry name" value="Rap1_Ran_GAP"/>
</dbReference>
<dbReference type="SUPFAM" id="SSF49562">
    <property type="entry name" value="C2 domain (Calcium/lipid-binding domain, CaLB)"/>
    <property type="match status" value="1"/>
</dbReference>
<dbReference type="GO" id="GO:0051056">
    <property type="term" value="P:regulation of small GTPase mediated signal transduction"/>
    <property type="evidence" value="ECO:0007669"/>
    <property type="project" value="InterPro"/>
</dbReference>
<dbReference type="VEuPathDB" id="AmoebaDB:EIN_135200"/>
<dbReference type="GO" id="GO:0005096">
    <property type="term" value="F:GTPase activator activity"/>
    <property type="evidence" value="ECO:0007669"/>
    <property type="project" value="UniProtKB-KW"/>
</dbReference>
<dbReference type="OMA" id="LMTNTHN"/>
<dbReference type="SUPFAM" id="SSF111347">
    <property type="entry name" value="Rap/Ran-GAP"/>
    <property type="match status" value="1"/>
</dbReference>
<proteinExistence type="predicted"/>
<dbReference type="GeneID" id="14884970"/>
<protein>
    <submittedName>
        <fullName evidence="3">Rap GTPase-activating protein, putative</fullName>
    </submittedName>
</protein>
<evidence type="ECO:0000313" key="3">
    <source>
        <dbReference type="EMBL" id="ELP85936.1"/>
    </source>
</evidence>
<evidence type="ECO:0000259" key="2">
    <source>
        <dbReference type="PROSITE" id="PS50085"/>
    </source>
</evidence>